<feature type="compositionally biased region" description="Low complexity" evidence="8">
    <location>
        <begin position="936"/>
        <end position="959"/>
    </location>
</feature>
<dbReference type="SMART" id="SM00293">
    <property type="entry name" value="PWWP"/>
    <property type="match status" value="1"/>
</dbReference>
<dbReference type="SUPFAM" id="SSF63748">
    <property type="entry name" value="Tudor/PWWP/MBT"/>
    <property type="match status" value="1"/>
</dbReference>
<keyword evidence="6" id="KW-0804">Transcription</keyword>
<dbReference type="Pfam" id="PF04818">
    <property type="entry name" value="CID"/>
    <property type="match status" value="1"/>
</dbReference>
<feature type="region of interest" description="Disordered" evidence="8">
    <location>
        <begin position="780"/>
        <end position="806"/>
    </location>
</feature>
<feature type="region of interest" description="Disordered" evidence="8">
    <location>
        <begin position="1007"/>
        <end position="1035"/>
    </location>
</feature>
<proteinExistence type="predicted"/>
<evidence type="ECO:0000313" key="11">
    <source>
        <dbReference type="EMBL" id="KAI3909629.1"/>
    </source>
</evidence>
<keyword evidence="12" id="KW-1185">Reference proteome</keyword>
<feature type="region of interest" description="Disordered" evidence="8">
    <location>
        <begin position="1106"/>
        <end position="1198"/>
    </location>
</feature>
<dbReference type="InterPro" id="IPR006569">
    <property type="entry name" value="CID_dom"/>
</dbReference>
<dbReference type="InterPro" id="IPR000313">
    <property type="entry name" value="PWWP_dom"/>
</dbReference>
<evidence type="ECO:0000256" key="3">
    <source>
        <dbReference type="ARBA" id="ARBA00022664"/>
    </source>
</evidence>
<accession>A0AAD4SKD2</accession>
<dbReference type="PANTHER" id="PTHR12550:SF70">
    <property type="entry name" value="JIL-1 ANCHORING AND STABILIZING PROTEIN, ISOFORM A"/>
    <property type="match status" value="1"/>
</dbReference>
<dbReference type="PROSITE" id="PS50812">
    <property type="entry name" value="PWWP"/>
    <property type="match status" value="1"/>
</dbReference>
<dbReference type="Proteomes" id="UP001202328">
    <property type="component" value="Unassembled WGS sequence"/>
</dbReference>
<keyword evidence="3" id="KW-0507">mRNA processing</keyword>
<dbReference type="Gene3D" id="1.25.40.90">
    <property type="match status" value="1"/>
</dbReference>
<dbReference type="EMBL" id="JAJJMB010010315">
    <property type="protein sequence ID" value="KAI3909629.1"/>
    <property type="molecule type" value="Genomic_DNA"/>
</dbReference>
<evidence type="ECO:0000256" key="8">
    <source>
        <dbReference type="SAM" id="MobiDB-lite"/>
    </source>
</evidence>
<dbReference type="GO" id="GO:0006397">
    <property type="term" value="P:mRNA processing"/>
    <property type="evidence" value="ECO:0007669"/>
    <property type="project" value="UniProtKB-KW"/>
</dbReference>
<feature type="domain" description="PWWP" evidence="9">
    <location>
        <begin position="20"/>
        <end position="78"/>
    </location>
</feature>
<dbReference type="Pfam" id="PF00855">
    <property type="entry name" value="PWWP"/>
    <property type="match status" value="1"/>
</dbReference>
<feature type="region of interest" description="Disordered" evidence="8">
    <location>
        <begin position="528"/>
        <end position="574"/>
    </location>
</feature>
<name>A0AAD4SKD2_9MAGN</name>
<feature type="compositionally biased region" description="Polar residues" evidence="8">
    <location>
        <begin position="477"/>
        <end position="502"/>
    </location>
</feature>
<evidence type="ECO:0000256" key="4">
    <source>
        <dbReference type="ARBA" id="ARBA00023015"/>
    </source>
</evidence>
<feature type="compositionally biased region" description="Low complexity" evidence="8">
    <location>
        <begin position="1009"/>
        <end position="1035"/>
    </location>
</feature>
<keyword evidence="5" id="KW-0287">Flowering</keyword>
<feature type="compositionally biased region" description="Pro residues" evidence="8">
    <location>
        <begin position="870"/>
        <end position="929"/>
    </location>
</feature>
<feature type="compositionally biased region" description="Polar residues" evidence="8">
    <location>
        <begin position="387"/>
        <end position="396"/>
    </location>
</feature>
<dbReference type="GO" id="GO:0005634">
    <property type="term" value="C:nucleus"/>
    <property type="evidence" value="ECO:0007669"/>
    <property type="project" value="UniProtKB-SubCell"/>
</dbReference>
<feature type="compositionally biased region" description="Polar residues" evidence="8">
    <location>
        <begin position="1107"/>
        <end position="1118"/>
    </location>
</feature>
<evidence type="ECO:0000313" key="12">
    <source>
        <dbReference type="Proteomes" id="UP001202328"/>
    </source>
</evidence>
<dbReference type="InterPro" id="IPR008942">
    <property type="entry name" value="ENTH_VHS"/>
</dbReference>
<keyword evidence="7" id="KW-0539">Nucleus</keyword>
<comment type="subcellular location">
    <subcellularLocation>
        <location evidence="1">Nucleus</location>
    </subcellularLocation>
</comment>
<feature type="compositionally biased region" description="Polar residues" evidence="8">
    <location>
        <begin position="414"/>
        <end position="433"/>
    </location>
</feature>
<feature type="domain" description="CID" evidence="10">
    <location>
        <begin position="572"/>
        <end position="713"/>
    </location>
</feature>
<evidence type="ECO:0000259" key="10">
    <source>
        <dbReference type="PROSITE" id="PS51391"/>
    </source>
</evidence>
<dbReference type="GO" id="GO:0009908">
    <property type="term" value="P:flower development"/>
    <property type="evidence" value="ECO:0007669"/>
    <property type="project" value="UniProtKB-KW"/>
</dbReference>
<sequence>MVKERGGENCVKTKSNKLNLGDLVLAKVKAGFPAWPAKICRPEDWERETDPKKYFVRFFGTAEIAFVSPTDIQVFNKEAKKRVVSSLQEKPVQYFEAAVKEICEAFKEVEANLSGNKRIMENPQERLFLSEEQAQLRNGKHKMGAAEDLYSTKRLKHVSLGDKSVVKTVVKGDKKIKNKLSSPAIRTKNCVVSRIETCNLVSTPAGDEIVSTLKHRCLEFDATPNSDIQAAPNTNNRNMNIRKSGMPRPDCDTPVAQVHSRRRLVHQFNESDDEEECPTQLCTESSKELKDVLPNALDSTQNIDSSQAQKDTGECRVKKLVLGGLENIPTPTQNGSAMPCLSPGPVKIECQEASSSLGSENKHTMIADKNLVGSLSTTKSVELKAAKNQQKASDASTPRKLQRGLSKCSGLTGKKNQNQSADKTNRPTNSSDNLKIISRPNPQLNGSVVAIEQSVGPNSISPMKHLIAAAQAKRRASNMQSSTHDSALPSTVTSASAVQGSSPVPAKGTDSALSVSSTVMHTKDLFASRTSTSPSPHNHHITSQHQADPESEEGKVGSRSRAPRGSSSGNNEASIIRDAFEGMVETLTRTKESIGRATRLAIDCAKYDLANEVVELLIQKLENEPNFHRRVDLFFLVDSITQCSHGQKGIAGASYIPTIQAVLPRLLSAAAPLGSGAQENRRQCLKVMRLWLERKVLPEPLLRRYMDDIEVSKDNTTAGFCLRRPSRAERGVDDPIREMKGMFVDEYGSNASFQLPGLCSSHIFEEEDEEYLSTIACEEDASSPVEEVNHTLDEDQETRELTPSDGRRCILEDADGDFEMEDVSCQPEVERTIVFSNSFQVESQAKLSGSIFEMPPSNSTKPQPLFSGSPPLPLDSPPPPPPLPPSPPPPAPLSPPPPPPPSSSPPIPPPPPSSPPPLTPPPPTQPSPSPVSEAFLLSQQSLPSSLRPQSSLPSSPPFLSQLTLSEECFTPPSVNQTAVPSSLRPQPLVKSSSPSFLDQLALSEECFTPPNESQQSPPSSLRSQPSLASSSPPYSRELALNEECFTPPSRTQNLPVSRNAPHIRHVNAALKHEMFSQHSPRIVTRDNQSGHLFRPSMYRQGDMYRSAQASDSNKQFHPSNIPHPRRSYQSAPPVKVSSDRASYTKPTMPHISQKHHSHPYSHDSYSNGRRQHTTDERWKMPSSDRNPENHNNSVAGGRVLSRTAAHVVQEGYSRSLPERPCSNNRGFQLVIHNPTTSGTRRTGHVPSKLMQSRYLFHEVGCSCTTVYAYCKFIPGDSVRQTSLLAYCQQQ</sequence>
<comment type="caution">
    <text evidence="11">The sequence shown here is derived from an EMBL/GenBank/DDBJ whole genome shotgun (WGS) entry which is preliminary data.</text>
</comment>
<dbReference type="SMART" id="SM00582">
    <property type="entry name" value="RPR"/>
    <property type="match status" value="1"/>
</dbReference>
<feature type="region of interest" description="Disordered" evidence="8">
    <location>
        <begin position="228"/>
        <end position="254"/>
    </location>
</feature>
<feature type="compositionally biased region" description="Basic and acidic residues" evidence="8">
    <location>
        <begin position="787"/>
        <end position="806"/>
    </location>
</feature>
<reference evidence="11" key="1">
    <citation type="submission" date="2022-04" db="EMBL/GenBank/DDBJ databases">
        <title>A functionally conserved STORR gene fusion in Papaver species that diverged 16.8 million years ago.</title>
        <authorList>
            <person name="Catania T."/>
        </authorList>
    </citation>
    <scope>NUCLEOTIDE SEQUENCE</scope>
    <source>
        <strain evidence="11">S-188037</strain>
    </source>
</reference>
<evidence type="ECO:0000256" key="1">
    <source>
        <dbReference type="ARBA" id="ARBA00004123"/>
    </source>
</evidence>
<feature type="region of interest" description="Disordered" evidence="8">
    <location>
        <begin position="972"/>
        <end position="994"/>
    </location>
</feature>
<dbReference type="PANTHER" id="PTHR12550">
    <property type="entry name" value="HEPATOMA-DERIVED GROWTH FACTOR-RELATED"/>
    <property type="match status" value="1"/>
</dbReference>
<evidence type="ECO:0000259" key="9">
    <source>
        <dbReference type="PROSITE" id="PS50812"/>
    </source>
</evidence>
<organism evidence="11 12">
    <name type="scientific">Papaver atlanticum</name>
    <dbReference type="NCBI Taxonomy" id="357466"/>
    <lineage>
        <taxon>Eukaryota</taxon>
        <taxon>Viridiplantae</taxon>
        <taxon>Streptophyta</taxon>
        <taxon>Embryophyta</taxon>
        <taxon>Tracheophyta</taxon>
        <taxon>Spermatophyta</taxon>
        <taxon>Magnoliopsida</taxon>
        <taxon>Ranunculales</taxon>
        <taxon>Papaveraceae</taxon>
        <taxon>Papaveroideae</taxon>
        <taxon>Papaver</taxon>
    </lineage>
</organism>
<feature type="compositionally biased region" description="Polar residues" evidence="8">
    <location>
        <begin position="228"/>
        <end position="241"/>
    </location>
</feature>
<evidence type="ECO:0000256" key="7">
    <source>
        <dbReference type="ARBA" id="ARBA00023242"/>
    </source>
</evidence>
<feature type="region of interest" description="Disordered" evidence="8">
    <location>
        <begin position="384"/>
        <end position="441"/>
    </location>
</feature>
<keyword evidence="2" id="KW-0217">Developmental protein</keyword>
<dbReference type="FunFam" id="1.25.40.90:FF:000037">
    <property type="entry name" value="Enhancer of ag-4 2"/>
    <property type="match status" value="1"/>
</dbReference>
<protein>
    <submittedName>
        <fullName evidence="11">Uncharacterized protein</fullName>
    </submittedName>
</protein>
<keyword evidence="4" id="KW-0805">Transcription regulation</keyword>
<feature type="region of interest" description="Disordered" evidence="8">
    <location>
        <begin position="471"/>
        <end position="515"/>
    </location>
</feature>
<feature type="region of interest" description="Disordered" evidence="8">
    <location>
        <begin position="850"/>
        <end position="959"/>
    </location>
</feature>
<dbReference type="PROSITE" id="PS51391">
    <property type="entry name" value="CID"/>
    <property type="match status" value="1"/>
</dbReference>
<evidence type="ECO:0000256" key="2">
    <source>
        <dbReference type="ARBA" id="ARBA00022473"/>
    </source>
</evidence>
<gene>
    <name evidence="11" type="ORF">MKW98_014046</name>
</gene>
<feature type="compositionally biased region" description="Low complexity" evidence="8">
    <location>
        <begin position="557"/>
        <end position="569"/>
    </location>
</feature>
<evidence type="ECO:0000256" key="5">
    <source>
        <dbReference type="ARBA" id="ARBA00023089"/>
    </source>
</evidence>
<dbReference type="Gene3D" id="2.30.30.140">
    <property type="match status" value="1"/>
</dbReference>
<evidence type="ECO:0000256" key="6">
    <source>
        <dbReference type="ARBA" id="ARBA00023163"/>
    </source>
</evidence>